<evidence type="ECO:0000256" key="5">
    <source>
        <dbReference type="ARBA" id="ARBA00023136"/>
    </source>
</evidence>
<feature type="transmembrane region" description="Helical" evidence="7">
    <location>
        <begin position="169"/>
        <end position="187"/>
    </location>
</feature>
<keyword evidence="9" id="KW-1185">Reference proteome</keyword>
<keyword evidence="4 7" id="KW-1133">Transmembrane helix</keyword>
<feature type="transmembrane region" description="Helical" evidence="7">
    <location>
        <begin position="137"/>
        <end position="157"/>
    </location>
</feature>
<dbReference type="GO" id="GO:0016020">
    <property type="term" value="C:membrane"/>
    <property type="evidence" value="ECO:0007669"/>
    <property type="project" value="UniProtKB-SubCell"/>
</dbReference>
<dbReference type="AlphaFoldDB" id="A0AAV5J0B9"/>
<proteinExistence type="inferred from homology"/>
<reference evidence="8 9" key="1">
    <citation type="journal article" date="2021" name="Commun. Biol.">
        <title>The genome of Shorea leprosula (Dipterocarpaceae) highlights the ecological relevance of drought in aseasonal tropical rainforests.</title>
        <authorList>
            <person name="Ng K.K.S."/>
            <person name="Kobayashi M.J."/>
            <person name="Fawcett J.A."/>
            <person name="Hatakeyama M."/>
            <person name="Paape T."/>
            <person name="Ng C.H."/>
            <person name="Ang C.C."/>
            <person name="Tnah L.H."/>
            <person name="Lee C.T."/>
            <person name="Nishiyama T."/>
            <person name="Sese J."/>
            <person name="O'Brien M.J."/>
            <person name="Copetti D."/>
            <person name="Mohd Noor M.I."/>
            <person name="Ong R.C."/>
            <person name="Putra M."/>
            <person name="Sireger I.Z."/>
            <person name="Indrioko S."/>
            <person name="Kosugi Y."/>
            <person name="Izuno A."/>
            <person name="Isagi Y."/>
            <person name="Lee S.L."/>
            <person name="Shimizu K.K."/>
        </authorList>
    </citation>
    <scope>NUCLEOTIDE SEQUENCE [LARGE SCALE GENOMIC DNA]</scope>
    <source>
        <strain evidence="8">214</strain>
    </source>
</reference>
<name>A0AAV5J0B9_9ROSI</name>
<sequence>MDAQNLKQRIRDDPGDAAASKQSNGPRRDKRMAMAKRGLRSLAVAVAIPLSLTLLNIYLSGSNRHGYGTLNKPFWFPPLWLLHATCVASSFLTGLSAWLVWAEGGFHKNPKALSLYLAQLGLGLAWEMVVFRIGASWAGLVVCLATFGSLASCSKVFRKTNPIAGDLFKPCLAWAAFLAVVNLKLVFL</sequence>
<dbReference type="GO" id="GO:0033013">
    <property type="term" value="P:tetrapyrrole metabolic process"/>
    <property type="evidence" value="ECO:0007669"/>
    <property type="project" value="UniProtKB-ARBA"/>
</dbReference>
<evidence type="ECO:0008006" key="10">
    <source>
        <dbReference type="Google" id="ProtNLM"/>
    </source>
</evidence>
<evidence type="ECO:0000313" key="9">
    <source>
        <dbReference type="Proteomes" id="UP001054252"/>
    </source>
</evidence>
<feature type="transmembrane region" description="Helical" evidence="7">
    <location>
        <begin position="38"/>
        <end position="59"/>
    </location>
</feature>
<dbReference type="EMBL" id="BPVZ01000022">
    <property type="protein sequence ID" value="GKV04908.1"/>
    <property type="molecule type" value="Genomic_DNA"/>
</dbReference>
<dbReference type="InterPro" id="IPR038330">
    <property type="entry name" value="TspO/MBR-related_sf"/>
</dbReference>
<evidence type="ECO:0000256" key="2">
    <source>
        <dbReference type="ARBA" id="ARBA00007524"/>
    </source>
</evidence>
<feature type="region of interest" description="Disordered" evidence="6">
    <location>
        <begin position="1"/>
        <end position="30"/>
    </location>
</feature>
<dbReference type="PANTHER" id="PTHR10057:SF0">
    <property type="entry name" value="TRANSLOCATOR PROTEIN"/>
    <property type="match status" value="1"/>
</dbReference>
<feature type="transmembrane region" description="Helical" evidence="7">
    <location>
        <begin position="79"/>
        <end position="101"/>
    </location>
</feature>
<dbReference type="InterPro" id="IPR004307">
    <property type="entry name" value="TspO_MBR"/>
</dbReference>
<protein>
    <recommendedName>
        <fullName evidence="10">Translocator protein homolog</fullName>
    </recommendedName>
</protein>
<dbReference type="CDD" id="cd15904">
    <property type="entry name" value="TSPO_MBR"/>
    <property type="match status" value="1"/>
</dbReference>
<dbReference type="PANTHER" id="PTHR10057">
    <property type="entry name" value="PERIPHERAL-TYPE BENZODIAZEPINE RECEPTOR"/>
    <property type="match status" value="1"/>
</dbReference>
<dbReference type="Proteomes" id="UP001054252">
    <property type="component" value="Unassembled WGS sequence"/>
</dbReference>
<evidence type="ECO:0000256" key="4">
    <source>
        <dbReference type="ARBA" id="ARBA00022989"/>
    </source>
</evidence>
<accession>A0AAV5J0B9</accession>
<feature type="transmembrane region" description="Helical" evidence="7">
    <location>
        <begin position="113"/>
        <end position="131"/>
    </location>
</feature>
<comment type="caution">
    <text evidence="8">The sequence shown here is derived from an EMBL/GenBank/DDBJ whole genome shotgun (WGS) entry which is preliminary data.</text>
</comment>
<dbReference type="Gene3D" id="1.20.1260.100">
    <property type="entry name" value="TspO/MBR protein"/>
    <property type="match status" value="1"/>
</dbReference>
<keyword evidence="5 7" id="KW-0472">Membrane</keyword>
<evidence type="ECO:0000313" key="8">
    <source>
        <dbReference type="EMBL" id="GKV04908.1"/>
    </source>
</evidence>
<comment type="similarity">
    <text evidence="2">Belongs to the TspO/BZRP family.</text>
</comment>
<evidence type="ECO:0000256" key="7">
    <source>
        <dbReference type="SAM" id="Phobius"/>
    </source>
</evidence>
<evidence type="ECO:0000256" key="6">
    <source>
        <dbReference type="SAM" id="MobiDB-lite"/>
    </source>
</evidence>
<evidence type="ECO:0000256" key="3">
    <source>
        <dbReference type="ARBA" id="ARBA00022692"/>
    </source>
</evidence>
<dbReference type="PIRSF" id="PIRSF005859">
    <property type="entry name" value="PBR"/>
    <property type="match status" value="1"/>
</dbReference>
<dbReference type="FunFam" id="1.20.1260.100:FF:000001">
    <property type="entry name" value="translocator protein 2"/>
    <property type="match status" value="1"/>
</dbReference>
<evidence type="ECO:0000256" key="1">
    <source>
        <dbReference type="ARBA" id="ARBA00004141"/>
    </source>
</evidence>
<organism evidence="8 9">
    <name type="scientific">Rubroshorea leprosula</name>
    <dbReference type="NCBI Taxonomy" id="152421"/>
    <lineage>
        <taxon>Eukaryota</taxon>
        <taxon>Viridiplantae</taxon>
        <taxon>Streptophyta</taxon>
        <taxon>Embryophyta</taxon>
        <taxon>Tracheophyta</taxon>
        <taxon>Spermatophyta</taxon>
        <taxon>Magnoliopsida</taxon>
        <taxon>eudicotyledons</taxon>
        <taxon>Gunneridae</taxon>
        <taxon>Pentapetalae</taxon>
        <taxon>rosids</taxon>
        <taxon>malvids</taxon>
        <taxon>Malvales</taxon>
        <taxon>Dipterocarpaceae</taxon>
        <taxon>Rubroshorea</taxon>
    </lineage>
</organism>
<keyword evidence="3 7" id="KW-0812">Transmembrane</keyword>
<gene>
    <name evidence="8" type="ORF">SLEP1_g17000</name>
</gene>
<comment type="subcellular location">
    <subcellularLocation>
        <location evidence="1">Membrane</location>
        <topology evidence="1">Multi-pass membrane protein</topology>
    </subcellularLocation>
</comment>
<dbReference type="Pfam" id="PF03073">
    <property type="entry name" value="TspO_MBR"/>
    <property type="match status" value="1"/>
</dbReference>